<evidence type="ECO:0000313" key="3">
    <source>
        <dbReference type="Proteomes" id="UP000593564"/>
    </source>
</evidence>
<keyword evidence="3" id="KW-1185">Reference proteome</keyword>
<gene>
    <name evidence="2" type="ORF">HYC85_007936</name>
</gene>
<dbReference type="Proteomes" id="UP000593564">
    <property type="component" value="Unassembled WGS sequence"/>
</dbReference>
<feature type="region of interest" description="Disordered" evidence="1">
    <location>
        <begin position="63"/>
        <end position="97"/>
    </location>
</feature>
<comment type="caution">
    <text evidence="2">The sequence shown here is derived from an EMBL/GenBank/DDBJ whole genome shotgun (WGS) entry which is preliminary data.</text>
</comment>
<dbReference type="AlphaFoldDB" id="A0A7J7HQD1"/>
<proteinExistence type="predicted"/>
<accession>A0A7J7HQD1</accession>
<evidence type="ECO:0000256" key="1">
    <source>
        <dbReference type="SAM" id="MobiDB-lite"/>
    </source>
</evidence>
<name>A0A7J7HQD1_CAMSI</name>
<protein>
    <submittedName>
        <fullName evidence="2">Uncharacterized protein</fullName>
    </submittedName>
</protein>
<dbReference type="EMBL" id="JACBKZ010000003">
    <property type="protein sequence ID" value="KAF5955080.1"/>
    <property type="molecule type" value="Genomic_DNA"/>
</dbReference>
<reference evidence="2 3" key="2">
    <citation type="submission" date="2020-07" db="EMBL/GenBank/DDBJ databases">
        <title>Genome assembly of wild tea tree DASZ reveals pedigree and selection history of tea varieties.</title>
        <authorList>
            <person name="Zhang W."/>
        </authorList>
    </citation>
    <scope>NUCLEOTIDE SEQUENCE [LARGE SCALE GENOMIC DNA]</scope>
    <source>
        <strain evidence="3">cv. G240</strain>
        <tissue evidence="2">Leaf</tissue>
    </source>
</reference>
<reference evidence="3" key="1">
    <citation type="journal article" date="2020" name="Nat. Commun.">
        <title>Genome assembly of wild tea tree DASZ reveals pedigree and selection history of tea varieties.</title>
        <authorList>
            <person name="Zhang W."/>
            <person name="Zhang Y."/>
            <person name="Qiu H."/>
            <person name="Guo Y."/>
            <person name="Wan H."/>
            <person name="Zhang X."/>
            <person name="Scossa F."/>
            <person name="Alseekh S."/>
            <person name="Zhang Q."/>
            <person name="Wang P."/>
            <person name="Xu L."/>
            <person name="Schmidt M.H."/>
            <person name="Jia X."/>
            <person name="Li D."/>
            <person name="Zhu A."/>
            <person name="Guo F."/>
            <person name="Chen W."/>
            <person name="Ni D."/>
            <person name="Usadel B."/>
            <person name="Fernie A.R."/>
            <person name="Wen W."/>
        </authorList>
    </citation>
    <scope>NUCLEOTIDE SEQUENCE [LARGE SCALE GENOMIC DNA]</scope>
    <source>
        <strain evidence="3">cv. G240</strain>
    </source>
</reference>
<feature type="compositionally biased region" description="Polar residues" evidence="1">
    <location>
        <begin position="72"/>
        <end position="91"/>
    </location>
</feature>
<sequence length="97" mass="10827">MLPNRMPPTGNTPIPAAVKPIHQQLQLMYASIGHIIFHPTTPNILHPRNSAFVCRQIECPQNKMPSIEDINPNASQSPNQNATNQQNSRTVSSHRKI</sequence>
<organism evidence="2 3">
    <name type="scientific">Camellia sinensis</name>
    <name type="common">Tea plant</name>
    <name type="synonym">Thea sinensis</name>
    <dbReference type="NCBI Taxonomy" id="4442"/>
    <lineage>
        <taxon>Eukaryota</taxon>
        <taxon>Viridiplantae</taxon>
        <taxon>Streptophyta</taxon>
        <taxon>Embryophyta</taxon>
        <taxon>Tracheophyta</taxon>
        <taxon>Spermatophyta</taxon>
        <taxon>Magnoliopsida</taxon>
        <taxon>eudicotyledons</taxon>
        <taxon>Gunneridae</taxon>
        <taxon>Pentapetalae</taxon>
        <taxon>asterids</taxon>
        <taxon>Ericales</taxon>
        <taxon>Theaceae</taxon>
        <taxon>Camellia</taxon>
    </lineage>
</organism>
<evidence type="ECO:0000313" key="2">
    <source>
        <dbReference type="EMBL" id="KAF5955080.1"/>
    </source>
</evidence>